<dbReference type="OrthoDB" id="27537at2759"/>
<feature type="compositionally biased region" description="Polar residues" evidence="1">
    <location>
        <begin position="395"/>
        <end position="405"/>
    </location>
</feature>
<reference evidence="2 3" key="1">
    <citation type="submission" date="2014-03" db="EMBL/GenBank/DDBJ databases">
        <title>The Genome Sequence of Plasmodium fragile nilgiri.</title>
        <authorList>
            <consortium name="The Broad Institute Genomics Platform"/>
            <consortium name="The Broad Institute Genome Sequencing Center for Infectious Disease"/>
            <person name="Neafsey D."/>
            <person name="Duraisingh M."/>
            <person name="Young S.K."/>
            <person name="Zeng Q."/>
            <person name="Gargeya S."/>
            <person name="Abouelleil A."/>
            <person name="Alvarado L."/>
            <person name="Chapman S.B."/>
            <person name="Gainer-Dewar J."/>
            <person name="Goldberg J."/>
            <person name="Griggs A."/>
            <person name="Gujja S."/>
            <person name="Hansen M."/>
            <person name="Howarth C."/>
            <person name="Imamovic A."/>
            <person name="Larimer J."/>
            <person name="Pearson M."/>
            <person name="Poon T.W."/>
            <person name="Priest M."/>
            <person name="Roberts A."/>
            <person name="Saif S."/>
            <person name="Shea T."/>
            <person name="Sykes S."/>
            <person name="Wortman J."/>
            <person name="Nusbaum C."/>
            <person name="Birren B."/>
        </authorList>
    </citation>
    <scope>NUCLEOTIDE SEQUENCE [LARGE SCALE GENOMIC DNA]</scope>
    <source>
        <strain evidence="3">nilgiri</strain>
    </source>
</reference>
<evidence type="ECO:0000313" key="2">
    <source>
        <dbReference type="EMBL" id="KJP87575.1"/>
    </source>
</evidence>
<keyword evidence="3" id="KW-1185">Reference proteome</keyword>
<dbReference type="AlphaFoldDB" id="A0A0D9QKL3"/>
<dbReference type="GeneID" id="24268057"/>
<feature type="compositionally biased region" description="Basic and acidic residues" evidence="1">
    <location>
        <begin position="380"/>
        <end position="393"/>
    </location>
</feature>
<evidence type="ECO:0000313" key="3">
    <source>
        <dbReference type="Proteomes" id="UP000054561"/>
    </source>
</evidence>
<accession>A0A0D9QKL3</accession>
<organism evidence="2 3">
    <name type="scientific">Plasmodium fragile</name>
    <dbReference type="NCBI Taxonomy" id="5857"/>
    <lineage>
        <taxon>Eukaryota</taxon>
        <taxon>Sar</taxon>
        <taxon>Alveolata</taxon>
        <taxon>Apicomplexa</taxon>
        <taxon>Aconoidasida</taxon>
        <taxon>Haemosporida</taxon>
        <taxon>Plasmodiidae</taxon>
        <taxon>Plasmodium</taxon>
        <taxon>Plasmodium (Plasmodium)</taxon>
    </lineage>
</organism>
<gene>
    <name evidence="2" type="ORF">AK88_02743</name>
</gene>
<evidence type="ECO:0000256" key="1">
    <source>
        <dbReference type="SAM" id="MobiDB-lite"/>
    </source>
</evidence>
<dbReference type="VEuPathDB" id="PlasmoDB:AK88_02743"/>
<proteinExistence type="predicted"/>
<dbReference type="EMBL" id="KQ001672">
    <property type="protein sequence ID" value="KJP87575.1"/>
    <property type="molecule type" value="Genomic_DNA"/>
</dbReference>
<feature type="region of interest" description="Disordered" evidence="1">
    <location>
        <begin position="378"/>
        <end position="416"/>
    </location>
</feature>
<sequence>MAQDWKNTILKRMKQRNVAQSQRYEEVLTSYNALVDEKNKLTAIIASFTSENVFMYNGKHLGTSFSSRENSIPNILNHFHSQRDDYDGGDNVTHRDVSLSIASGNDATTEGSPFGAATPSVVNSKTQDRLINGVSKRELLQVITAKAKADEMILLLKNNINEKKKILHVLNKHNKTLNETLIKREQNLNDKKEKLCHLQNVISKQKKDIKLYASCNISLRRKIKLSQKKKQKVINAFDAIKLSYFKIWKEAFQLKTSKKNLQEEYFTIRNELLQKKIENEKLLEGMLKIKKAYRRQLIKMHTFMRQRKDNYSLPAQQSRTHKRTFLKKHNFFLTLYWDKLHYKHTSYGEPPLDNTHHSHSKSNIFAKKKKNLLAISGRSGHTEEVPTRHDIPYQEKSQWRGNTSAPKAPRQSGKKKYSVLREDVAVAQNKGSCFQNRHEHRTHVGATSLRNKCLANGRYQTLSNDRTQVLNNGLRKPRLHKIKGRLSVHTSSNDLCFSALPGTSPHVDSHKCEKAKWEGRQRGCASDNEKQLSSSYLAEDREDGTFPNFNINDCDSDVDLVRSVGSDEDYSELRDSCPVGLRTAWVPHLHNALPTVAEDESRAFAKIKKKTSGHALNVSK</sequence>
<protein>
    <submittedName>
        <fullName evidence="2">Uncharacterized protein</fullName>
    </submittedName>
</protein>
<dbReference type="RefSeq" id="XP_012335789.1">
    <property type="nucleotide sequence ID" value="XM_012480366.1"/>
</dbReference>
<name>A0A0D9QKL3_PLAFR</name>
<dbReference type="Proteomes" id="UP000054561">
    <property type="component" value="Unassembled WGS sequence"/>
</dbReference>